<protein>
    <submittedName>
        <fullName evidence="2">Uncharacterized protein</fullName>
    </submittedName>
</protein>
<sequence length="47" mass="5053">MLKELAQGAILKKIAARTPLGAAVVIGGGWYLRHRRAKKAQQVGAVR</sequence>
<evidence type="ECO:0000313" key="3">
    <source>
        <dbReference type="Proteomes" id="UP001500967"/>
    </source>
</evidence>
<keyword evidence="3" id="KW-1185">Reference proteome</keyword>
<reference evidence="2 3" key="1">
    <citation type="journal article" date="2019" name="Int. J. Syst. Evol. Microbiol.">
        <title>The Global Catalogue of Microorganisms (GCM) 10K type strain sequencing project: providing services to taxonomists for standard genome sequencing and annotation.</title>
        <authorList>
            <consortium name="The Broad Institute Genomics Platform"/>
            <consortium name="The Broad Institute Genome Sequencing Center for Infectious Disease"/>
            <person name="Wu L."/>
            <person name="Ma J."/>
        </authorList>
    </citation>
    <scope>NUCLEOTIDE SEQUENCE [LARGE SCALE GENOMIC DNA]</scope>
    <source>
        <strain evidence="2 3">JCM 10425</strain>
    </source>
</reference>
<dbReference type="EMBL" id="BAAAGX010000028">
    <property type="protein sequence ID" value="GAA0267741.1"/>
    <property type="molecule type" value="Genomic_DNA"/>
</dbReference>
<gene>
    <name evidence="2" type="ORF">GCM10009539_63230</name>
</gene>
<accession>A0ABN0UZG1</accession>
<dbReference type="Pfam" id="PF19706">
    <property type="entry name" value="DUF6203"/>
    <property type="match status" value="1"/>
</dbReference>
<organism evidence="2 3">
    <name type="scientific">Cryptosporangium japonicum</name>
    <dbReference type="NCBI Taxonomy" id="80872"/>
    <lineage>
        <taxon>Bacteria</taxon>
        <taxon>Bacillati</taxon>
        <taxon>Actinomycetota</taxon>
        <taxon>Actinomycetes</taxon>
        <taxon>Cryptosporangiales</taxon>
        <taxon>Cryptosporangiaceae</taxon>
        <taxon>Cryptosporangium</taxon>
    </lineage>
</organism>
<dbReference type="RefSeq" id="WP_157018127.1">
    <property type="nucleotide sequence ID" value="NZ_BAAAGX010000028.1"/>
</dbReference>
<proteinExistence type="predicted"/>
<keyword evidence="1" id="KW-1133">Transmembrane helix</keyword>
<evidence type="ECO:0000256" key="1">
    <source>
        <dbReference type="SAM" id="Phobius"/>
    </source>
</evidence>
<feature type="transmembrane region" description="Helical" evidence="1">
    <location>
        <begin position="14"/>
        <end position="32"/>
    </location>
</feature>
<dbReference type="InterPro" id="IPR045777">
    <property type="entry name" value="DUF6203"/>
</dbReference>
<evidence type="ECO:0000313" key="2">
    <source>
        <dbReference type="EMBL" id="GAA0267741.1"/>
    </source>
</evidence>
<keyword evidence="1" id="KW-0812">Transmembrane</keyword>
<dbReference type="Proteomes" id="UP001500967">
    <property type="component" value="Unassembled WGS sequence"/>
</dbReference>
<keyword evidence="1" id="KW-0472">Membrane</keyword>
<name>A0ABN0UZG1_9ACTN</name>
<comment type="caution">
    <text evidence="2">The sequence shown here is derived from an EMBL/GenBank/DDBJ whole genome shotgun (WGS) entry which is preliminary data.</text>
</comment>